<feature type="transmembrane region" description="Helical" evidence="1">
    <location>
        <begin position="83"/>
        <end position="108"/>
    </location>
</feature>
<protein>
    <submittedName>
        <fullName evidence="2">Uncharacterized protein</fullName>
    </submittedName>
</protein>
<comment type="caution">
    <text evidence="2">The sequence shown here is derived from an EMBL/GenBank/DDBJ whole genome shotgun (WGS) entry which is preliminary data.</text>
</comment>
<feature type="transmembrane region" description="Helical" evidence="1">
    <location>
        <begin position="114"/>
        <end position="130"/>
    </location>
</feature>
<evidence type="ECO:0000313" key="2">
    <source>
        <dbReference type="EMBL" id="CAF1674950.1"/>
    </source>
</evidence>
<dbReference type="PANTHER" id="PTHR38640:SF1">
    <property type="entry name" value="GEO09659P1"/>
    <property type="match status" value="1"/>
</dbReference>
<sequence length="152" mass="17215">MSEPPLPSVRRQLLFAKYRPLITTPFFFGFSTHVLSPALFSRLLSSRFDIPISNVLLFGSHVGVTSYLYTSKHLRKAPIFERLLYSIYGSAMFNFGTVLVMSIIRSIFPDKESLRLGIGLSTAVALLAIGKKYVNYIDQVFEAVRYRSIPRS</sequence>
<keyword evidence="1" id="KW-1133">Transmembrane helix</keyword>
<feature type="transmembrane region" description="Helical" evidence="1">
    <location>
        <begin position="52"/>
        <end position="71"/>
    </location>
</feature>
<evidence type="ECO:0000256" key="1">
    <source>
        <dbReference type="SAM" id="Phobius"/>
    </source>
</evidence>
<proteinExistence type="predicted"/>
<reference evidence="2" key="1">
    <citation type="submission" date="2021-02" db="EMBL/GenBank/DDBJ databases">
        <authorList>
            <person name="Nowell W R."/>
        </authorList>
    </citation>
    <scope>NUCLEOTIDE SEQUENCE</scope>
</reference>
<accession>A0A816GJP1</accession>
<dbReference type="Proteomes" id="UP000663828">
    <property type="component" value="Unassembled WGS sequence"/>
</dbReference>
<dbReference type="PANTHER" id="PTHR38640">
    <property type="entry name" value="GEO09659P1"/>
    <property type="match status" value="1"/>
</dbReference>
<keyword evidence="1" id="KW-0812">Transmembrane</keyword>
<dbReference type="EMBL" id="CAJNOR010013738">
    <property type="protein sequence ID" value="CAF1674950.1"/>
    <property type="molecule type" value="Genomic_DNA"/>
</dbReference>
<name>A0A816GJP1_ADIRI</name>
<keyword evidence="1" id="KW-0472">Membrane</keyword>
<feature type="transmembrane region" description="Helical" evidence="1">
    <location>
        <begin position="21"/>
        <end position="40"/>
    </location>
</feature>
<evidence type="ECO:0000313" key="3">
    <source>
        <dbReference type="Proteomes" id="UP000663828"/>
    </source>
</evidence>
<dbReference type="AlphaFoldDB" id="A0A816GJP1"/>
<organism evidence="2 3">
    <name type="scientific">Adineta ricciae</name>
    <name type="common">Rotifer</name>
    <dbReference type="NCBI Taxonomy" id="249248"/>
    <lineage>
        <taxon>Eukaryota</taxon>
        <taxon>Metazoa</taxon>
        <taxon>Spiralia</taxon>
        <taxon>Gnathifera</taxon>
        <taxon>Rotifera</taxon>
        <taxon>Eurotatoria</taxon>
        <taxon>Bdelloidea</taxon>
        <taxon>Adinetida</taxon>
        <taxon>Adinetidae</taxon>
        <taxon>Adineta</taxon>
    </lineage>
</organism>
<keyword evidence="3" id="KW-1185">Reference proteome</keyword>
<gene>
    <name evidence="2" type="ORF">XAT740_LOCUS59406</name>
</gene>